<dbReference type="OrthoDB" id="2935133at2759"/>
<reference evidence="2" key="1">
    <citation type="submission" date="2022-08" db="EMBL/GenBank/DDBJ databases">
        <title>A Global Phylogenomic Analysis of the Shiitake Genus Lentinula.</title>
        <authorList>
            <consortium name="DOE Joint Genome Institute"/>
            <person name="Sierra-Patev S."/>
            <person name="Min B."/>
            <person name="Naranjo-Ortiz M."/>
            <person name="Looney B."/>
            <person name="Konkel Z."/>
            <person name="Slot J.C."/>
            <person name="Sakamoto Y."/>
            <person name="Steenwyk J.L."/>
            <person name="Rokas A."/>
            <person name="Carro J."/>
            <person name="Camarero S."/>
            <person name="Ferreira P."/>
            <person name="Molpeceres G."/>
            <person name="Ruiz-Duenas F.J."/>
            <person name="Serrano A."/>
            <person name="Henrissat B."/>
            <person name="Drula E."/>
            <person name="Hughes K.W."/>
            <person name="Mata J.L."/>
            <person name="Ishikawa N.K."/>
            <person name="Vargas-Isla R."/>
            <person name="Ushijima S."/>
            <person name="Smith C.A."/>
            <person name="Ahrendt S."/>
            <person name="Andreopoulos W."/>
            <person name="He G."/>
            <person name="Labutti K."/>
            <person name="Lipzen A."/>
            <person name="Ng V."/>
            <person name="Riley R."/>
            <person name="Sandor L."/>
            <person name="Barry K."/>
            <person name="Martinez A.T."/>
            <person name="Xiao Y."/>
            <person name="Gibbons J.G."/>
            <person name="Terashima K."/>
            <person name="Grigoriev I.V."/>
            <person name="Hibbett D.S."/>
        </authorList>
    </citation>
    <scope>NUCLEOTIDE SEQUENCE</scope>
    <source>
        <strain evidence="2">JLM2183</strain>
    </source>
</reference>
<keyword evidence="3" id="KW-1185">Reference proteome</keyword>
<feature type="compositionally biased region" description="Polar residues" evidence="1">
    <location>
        <begin position="1"/>
        <end position="15"/>
    </location>
</feature>
<feature type="compositionally biased region" description="Polar residues" evidence="1">
    <location>
        <begin position="22"/>
        <end position="57"/>
    </location>
</feature>
<comment type="caution">
    <text evidence="2">The sequence shown here is derived from an EMBL/GenBank/DDBJ whole genome shotgun (WGS) entry which is preliminary data.</text>
</comment>
<feature type="region of interest" description="Disordered" evidence="1">
    <location>
        <begin position="1"/>
        <end position="78"/>
    </location>
</feature>
<dbReference type="Proteomes" id="UP001150266">
    <property type="component" value="Unassembled WGS sequence"/>
</dbReference>
<name>A0A9W9ALW2_9AGAR</name>
<accession>A0A9W9ALW2</accession>
<organism evidence="2 3">
    <name type="scientific">Lentinula aciculospora</name>
    <dbReference type="NCBI Taxonomy" id="153920"/>
    <lineage>
        <taxon>Eukaryota</taxon>
        <taxon>Fungi</taxon>
        <taxon>Dikarya</taxon>
        <taxon>Basidiomycota</taxon>
        <taxon>Agaricomycotina</taxon>
        <taxon>Agaricomycetes</taxon>
        <taxon>Agaricomycetidae</taxon>
        <taxon>Agaricales</taxon>
        <taxon>Marasmiineae</taxon>
        <taxon>Omphalotaceae</taxon>
        <taxon>Lentinula</taxon>
    </lineage>
</organism>
<dbReference type="EMBL" id="JAOTPV010000003">
    <property type="protein sequence ID" value="KAJ4485876.1"/>
    <property type="molecule type" value="Genomic_DNA"/>
</dbReference>
<proteinExistence type="predicted"/>
<protein>
    <submittedName>
        <fullName evidence="2">Uncharacterized protein</fullName>
    </submittedName>
</protein>
<evidence type="ECO:0000313" key="2">
    <source>
        <dbReference type="EMBL" id="KAJ4485876.1"/>
    </source>
</evidence>
<sequence>MSSVSSIPQPQSNNDEPAVTPHENSSPTSPNSKSQWFVETEGVNSENNTDKSNQAKKSNLHSEEHSVPAKAPLHPIRRRHSYHPEAAGISKEESNRRCWKVVVHNFRALGGPPLELEQRFVDQGAQCSDDNAELSPTGLTFLRDLEARIAVLEEVMDSEDKDKDHGRVTELESMVKRIRGDISSLKGKTELDRQPDPQYATYYSDAWALFRSLMADTKTTELLAEVAYKFIELFEQYEMIYPQGGMSTRGACMHCQEGEDRYGKLAVRESGLTSII</sequence>
<gene>
    <name evidence="2" type="ORF">J3R30DRAFT_3401588</name>
</gene>
<evidence type="ECO:0000256" key="1">
    <source>
        <dbReference type="SAM" id="MobiDB-lite"/>
    </source>
</evidence>
<evidence type="ECO:0000313" key="3">
    <source>
        <dbReference type="Proteomes" id="UP001150266"/>
    </source>
</evidence>
<dbReference type="AlphaFoldDB" id="A0A9W9ALW2"/>